<gene>
    <name evidence="1" type="ORF">RBSH_05941</name>
</gene>
<dbReference type="RefSeq" id="WP_007335264.1">
    <property type="nucleotide sequence ID" value="NZ_AMCW01000169.1"/>
</dbReference>
<dbReference type="PATRIC" id="fig|993517.3.peg.6432"/>
<evidence type="ECO:0000313" key="1">
    <source>
        <dbReference type="EMBL" id="EKJ98748.1"/>
    </source>
</evidence>
<dbReference type="Proteomes" id="UP000007993">
    <property type="component" value="Unassembled WGS sequence"/>
</dbReference>
<reference evidence="1 2" key="1">
    <citation type="journal article" date="2013" name="Mar. Genomics">
        <title>Expression of sulfatases in Rhodopirellula baltica and the diversity of sulfatases in the genus Rhodopirellula.</title>
        <authorList>
            <person name="Wegner C.E."/>
            <person name="Richter-Heitmann T."/>
            <person name="Klindworth A."/>
            <person name="Klockow C."/>
            <person name="Richter M."/>
            <person name="Achstetter T."/>
            <person name="Glockner F.O."/>
            <person name="Harder J."/>
        </authorList>
    </citation>
    <scope>NUCLEOTIDE SEQUENCE [LARGE SCALE GENOMIC DNA]</scope>
    <source>
        <strain evidence="1 2">SH28</strain>
    </source>
</reference>
<proteinExistence type="predicted"/>
<dbReference type="EMBL" id="AMCW01000169">
    <property type="protein sequence ID" value="EKJ98748.1"/>
    <property type="molecule type" value="Genomic_DNA"/>
</dbReference>
<sequence>MKTRRLSREEIGSRGSEIYETQLKKLLEQGSRDQFVAIDVETGDYEVADEAHAAGTRLRQRRSDPQVFIAKVGHSAAFHALRLAGGDGIERND</sequence>
<accession>K5D7I8</accession>
<name>K5D7I8_RHOBT</name>
<protein>
    <submittedName>
        <fullName evidence="1">Uncharacterized protein</fullName>
    </submittedName>
</protein>
<comment type="caution">
    <text evidence="1">The sequence shown here is derived from an EMBL/GenBank/DDBJ whole genome shotgun (WGS) entry which is preliminary data.</text>
</comment>
<evidence type="ECO:0000313" key="2">
    <source>
        <dbReference type="Proteomes" id="UP000007993"/>
    </source>
</evidence>
<organism evidence="1 2">
    <name type="scientific">Rhodopirellula baltica SH28</name>
    <dbReference type="NCBI Taxonomy" id="993517"/>
    <lineage>
        <taxon>Bacteria</taxon>
        <taxon>Pseudomonadati</taxon>
        <taxon>Planctomycetota</taxon>
        <taxon>Planctomycetia</taxon>
        <taxon>Pirellulales</taxon>
        <taxon>Pirellulaceae</taxon>
        <taxon>Rhodopirellula</taxon>
    </lineage>
</organism>
<dbReference type="AlphaFoldDB" id="K5D7I8"/>